<sequence>MEIFHKSYFYINKKPIFGTLKNLFGEMKQFYKSKSLLRLSFLFALLFSVISVVNSCKKDDDEEFKDHVVKFEVKTTTGGVIKTVVTQVGTSQNTIFDPVGTTWTSDEFFVNSSQAQLNLDANAVLPSADSELVINLYIDGEIAKTDKKKGAGPMVASIDYSFLEL</sequence>
<protein>
    <submittedName>
        <fullName evidence="1">Uncharacterized protein</fullName>
    </submittedName>
</protein>
<organism evidence="1 2">
    <name type="scientific">Chryseobacterium soli</name>
    <dbReference type="NCBI Taxonomy" id="445961"/>
    <lineage>
        <taxon>Bacteria</taxon>
        <taxon>Pseudomonadati</taxon>
        <taxon>Bacteroidota</taxon>
        <taxon>Flavobacteriia</taxon>
        <taxon>Flavobacteriales</taxon>
        <taxon>Weeksellaceae</taxon>
        <taxon>Chryseobacterium group</taxon>
        <taxon>Chryseobacterium</taxon>
    </lineage>
</organism>
<reference evidence="1 2" key="1">
    <citation type="submission" date="2014-07" db="EMBL/GenBank/DDBJ databases">
        <title>Genome of Chryseobacterium soli DSM 19298.</title>
        <authorList>
            <person name="Stropko S.J."/>
            <person name="Pipes S.E."/>
            <person name="Newman J."/>
        </authorList>
    </citation>
    <scope>NUCLEOTIDE SEQUENCE [LARGE SCALE GENOMIC DNA]</scope>
    <source>
        <strain evidence="1 2">DSM 19298</strain>
    </source>
</reference>
<dbReference type="Proteomes" id="UP000028705">
    <property type="component" value="Unassembled WGS sequence"/>
</dbReference>
<dbReference type="EMBL" id="JPRH01000003">
    <property type="protein sequence ID" value="KFF12973.1"/>
    <property type="molecule type" value="Genomic_DNA"/>
</dbReference>
<gene>
    <name evidence="1" type="ORF">IW15_09360</name>
</gene>
<dbReference type="AlphaFoldDB" id="A0A086A8F9"/>
<comment type="caution">
    <text evidence="1">The sequence shown here is derived from an EMBL/GenBank/DDBJ whole genome shotgun (WGS) entry which is preliminary data.</text>
</comment>
<evidence type="ECO:0000313" key="1">
    <source>
        <dbReference type="EMBL" id="KFF12973.1"/>
    </source>
</evidence>
<name>A0A086A8F9_9FLAO</name>
<dbReference type="OrthoDB" id="1273425at2"/>
<evidence type="ECO:0000313" key="2">
    <source>
        <dbReference type="Proteomes" id="UP000028705"/>
    </source>
</evidence>
<keyword evidence="2" id="KW-1185">Reference proteome</keyword>
<proteinExistence type="predicted"/>
<dbReference type="eggNOG" id="ENOG502ZNV1">
    <property type="taxonomic scope" value="Bacteria"/>
</dbReference>
<accession>A0A086A8F9</accession>